<proteinExistence type="predicted"/>
<dbReference type="RefSeq" id="WP_273910166.1">
    <property type="nucleotide sequence ID" value="NZ_JAMDGX010000022.1"/>
</dbReference>
<evidence type="ECO:0000256" key="2">
    <source>
        <dbReference type="SAM" id="Phobius"/>
    </source>
</evidence>
<evidence type="ECO:0000256" key="1">
    <source>
        <dbReference type="SAM" id="MobiDB-lite"/>
    </source>
</evidence>
<dbReference type="Proteomes" id="UP001148203">
    <property type="component" value="Unassembled WGS sequence"/>
</dbReference>
<reference evidence="3 4" key="1">
    <citation type="submission" date="2022-05" db="EMBL/GenBank/DDBJ databases">
        <title>Novel Pseudomonas spp. Isolated from a Rainbow Trout Aquaculture Facility.</title>
        <authorList>
            <person name="Testerman T."/>
            <person name="Graf J."/>
        </authorList>
    </citation>
    <scope>NUCLEOTIDE SEQUENCE [LARGE SCALE GENOMIC DNA]</scope>
    <source>
        <strain evidence="3 4">ID681</strain>
    </source>
</reference>
<sequence length="76" mass="8066">MIAASSYNLGVAAITVALISAATALELHNKPSSGLWLLVVLLVVFADLKKSEAPKSKRLTSEAQPKSTIHKEANHD</sequence>
<name>A0ABT5NXQ2_9PSED</name>
<organism evidence="3 4">
    <name type="scientific">Pseudomonas fontis</name>
    <dbReference type="NCBI Taxonomy" id="2942633"/>
    <lineage>
        <taxon>Bacteria</taxon>
        <taxon>Pseudomonadati</taxon>
        <taxon>Pseudomonadota</taxon>
        <taxon>Gammaproteobacteria</taxon>
        <taxon>Pseudomonadales</taxon>
        <taxon>Pseudomonadaceae</taxon>
        <taxon>Pseudomonas</taxon>
    </lineage>
</organism>
<feature type="transmembrane region" description="Helical" evidence="2">
    <location>
        <begin position="34"/>
        <end position="49"/>
    </location>
</feature>
<keyword evidence="2" id="KW-0472">Membrane</keyword>
<gene>
    <name evidence="3" type="ORF">M5G11_20770</name>
</gene>
<dbReference type="EMBL" id="JAMDGY010000071">
    <property type="protein sequence ID" value="MDD0992969.1"/>
    <property type="molecule type" value="Genomic_DNA"/>
</dbReference>
<evidence type="ECO:0000313" key="3">
    <source>
        <dbReference type="EMBL" id="MDD0992969.1"/>
    </source>
</evidence>
<feature type="region of interest" description="Disordered" evidence="1">
    <location>
        <begin position="53"/>
        <end position="76"/>
    </location>
</feature>
<evidence type="ECO:0000313" key="4">
    <source>
        <dbReference type="Proteomes" id="UP001148203"/>
    </source>
</evidence>
<keyword evidence="2" id="KW-0812">Transmembrane</keyword>
<keyword evidence="4" id="KW-1185">Reference proteome</keyword>
<comment type="caution">
    <text evidence="3">The sequence shown here is derived from an EMBL/GenBank/DDBJ whole genome shotgun (WGS) entry which is preliminary data.</text>
</comment>
<accession>A0ABT5NXQ2</accession>
<keyword evidence="2" id="KW-1133">Transmembrane helix</keyword>
<protein>
    <submittedName>
        <fullName evidence="3">Uncharacterized protein</fullName>
    </submittedName>
</protein>